<dbReference type="Gene3D" id="3.90.550.10">
    <property type="entry name" value="Spore Coat Polysaccharide Biosynthesis Protein SpsA, Chain A"/>
    <property type="match status" value="1"/>
</dbReference>
<gene>
    <name evidence="6" type="ORF">ACFQ1O_13095</name>
</gene>
<dbReference type="InterPro" id="IPR029044">
    <property type="entry name" value="Nucleotide-diphossugar_trans"/>
</dbReference>
<evidence type="ECO:0000256" key="2">
    <source>
        <dbReference type="ARBA" id="ARBA00022676"/>
    </source>
</evidence>
<dbReference type="Proteomes" id="UP001596997">
    <property type="component" value="Unassembled WGS sequence"/>
</dbReference>
<keyword evidence="2 6" id="KW-0328">Glycosyltransferase</keyword>
<feature type="transmembrane region" description="Helical" evidence="4">
    <location>
        <begin position="6"/>
        <end position="29"/>
    </location>
</feature>
<dbReference type="InterPro" id="IPR001173">
    <property type="entry name" value="Glyco_trans_2-like"/>
</dbReference>
<dbReference type="PANTHER" id="PTHR43630:SF1">
    <property type="entry name" value="POLY-BETA-1,6-N-ACETYL-D-GLUCOSAMINE SYNTHASE"/>
    <property type="match status" value="1"/>
</dbReference>
<comment type="caution">
    <text evidence="6">The sequence shown here is derived from an EMBL/GenBank/DDBJ whole genome shotgun (WGS) entry which is preliminary data.</text>
</comment>
<feature type="transmembrane region" description="Helical" evidence="4">
    <location>
        <begin position="310"/>
        <end position="328"/>
    </location>
</feature>
<keyword evidence="4" id="KW-1133">Transmembrane helix</keyword>
<dbReference type="GO" id="GO:0016757">
    <property type="term" value="F:glycosyltransferase activity"/>
    <property type="evidence" value="ECO:0007669"/>
    <property type="project" value="UniProtKB-KW"/>
</dbReference>
<feature type="transmembrane region" description="Helical" evidence="4">
    <location>
        <begin position="282"/>
        <end position="304"/>
    </location>
</feature>
<evidence type="ECO:0000313" key="7">
    <source>
        <dbReference type="Proteomes" id="UP001596997"/>
    </source>
</evidence>
<protein>
    <submittedName>
        <fullName evidence="6">Glycosyltransferase</fullName>
        <ecNumber evidence="6">2.4.-.-</ecNumber>
    </submittedName>
</protein>
<dbReference type="EC" id="2.4.-.-" evidence="6"/>
<keyword evidence="4" id="KW-0812">Transmembrane</keyword>
<sequence>MLDVLLYTFFGVTGILLIYYFFVFSRFAFSKTLKSKNNALPPVSVIICAKNEAENLKKFLPNIINQEYPNFEIVLINDASYDESLDLMEAFQKKHSNIKIVNVENNEAFWGSKKYALTLGIKASSYDYLLFTDADCMPKSNQWIKEMASQFSNTKSFILGYGAYQKKKFSLLNALIRFETLQTAVQYFSYAKIGNPYMGVGRNLAYKKQDFFKINGFMNHMKIRSGDDDLFINEAATGKQTVIVDSEKSHTISTPSKSFKEWFQQKRRHISTANYYKTKDQFFLGLYYISQFMFWILASILLGLLFQWEIVLIVLSSKLLVQYLVFGFSAKKLKEQDLTFALPFLEIFLIIFQLVIFITNSVSKPNHWK</sequence>
<dbReference type="RefSeq" id="WP_377716617.1">
    <property type="nucleotide sequence ID" value="NZ_JBHTJM010000010.1"/>
</dbReference>
<dbReference type="EMBL" id="JBHTJM010000010">
    <property type="protein sequence ID" value="MFD0964946.1"/>
    <property type="molecule type" value="Genomic_DNA"/>
</dbReference>
<name>A0ABW3I589_9FLAO</name>
<proteinExistence type="inferred from homology"/>
<evidence type="ECO:0000256" key="4">
    <source>
        <dbReference type="SAM" id="Phobius"/>
    </source>
</evidence>
<keyword evidence="4" id="KW-0472">Membrane</keyword>
<feature type="transmembrane region" description="Helical" evidence="4">
    <location>
        <begin position="340"/>
        <end position="359"/>
    </location>
</feature>
<evidence type="ECO:0000256" key="3">
    <source>
        <dbReference type="ARBA" id="ARBA00022679"/>
    </source>
</evidence>
<organism evidence="6 7">
    <name type="scientific">Pseudofulvibacter geojedonensis</name>
    <dbReference type="NCBI Taxonomy" id="1123758"/>
    <lineage>
        <taxon>Bacteria</taxon>
        <taxon>Pseudomonadati</taxon>
        <taxon>Bacteroidota</taxon>
        <taxon>Flavobacteriia</taxon>
        <taxon>Flavobacteriales</taxon>
        <taxon>Flavobacteriaceae</taxon>
        <taxon>Pseudofulvibacter</taxon>
    </lineage>
</organism>
<comment type="similarity">
    <text evidence="1">Belongs to the glycosyltransferase 2 family.</text>
</comment>
<dbReference type="SUPFAM" id="SSF53448">
    <property type="entry name" value="Nucleotide-diphospho-sugar transferases"/>
    <property type="match status" value="1"/>
</dbReference>
<keyword evidence="3 6" id="KW-0808">Transferase</keyword>
<evidence type="ECO:0000256" key="1">
    <source>
        <dbReference type="ARBA" id="ARBA00006739"/>
    </source>
</evidence>
<evidence type="ECO:0000259" key="5">
    <source>
        <dbReference type="Pfam" id="PF00535"/>
    </source>
</evidence>
<keyword evidence="7" id="KW-1185">Reference proteome</keyword>
<dbReference type="PANTHER" id="PTHR43630">
    <property type="entry name" value="POLY-BETA-1,6-N-ACETYL-D-GLUCOSAMINE SYNTHASE"/>
    <property type="match status" value="1"/>
</dbReference>
<dbReference type="Pfam" id="PF00535">
    <property type="entry name" value="Glycos_transf_2"/>
    <property type="match status" value="1"/>
</dbReference>
<evidence type="ECO:0000313" key="6">
    <source>
        <dbReference type="EMBL" id="MFD0964946.1"/>
    </source>
</evidence>
<accession>A0ABW3I589</accession>
<reference evidence="7" key="1">
    <citation type="journal article" date="2019" name="Int. J. Syst. Evol. Microbiol.">
        <title>The Global Catalogue of Microorganisms (GCM) 10K type strain sequencing project: providing services to taxonomists for standard genome sequencing and annotation.</title>
        <authorList>
            <consortium name="The Broad Institute Genomics Platform"/>
            <consortium name="The Broad Institute Genome Sequencing Center for Infectious Disease"/>
            <person name="Wu L."/>
            <person name="Ma J."/>
        </authorList>
    </citation>
    <scope>NUCLEOTIDE SEQUENCE [LARGE SCALE GENOMIC DNA]</scope>
    <source>
        <strain evidence="7">CCUG 62114</strain>
    </source>
</reference>
<feature type="domain" description="Glycosyltransferase 2-like" evidence="5">
    <location>
        <begin position="44"/>
        <end position="167"/>
    </location>
</feature>